<evidence type="ECO:0000313" key="2">
    <source>
        <dbReference type="Proteomes" id="UP000054662"/>
    </source>
</evidence>
<protein>
    <submittedName>
        <fullName evidence="1">Uncharacterized protein</fullName>
    </submittedName>
</protein>
<sequence>MSMFDSINKRFNQFRQKVDLKTTNIIAYMVLEKAGALYSLKDTRIHSDFLVSALNENPEQENTAQSTLSIEVEARKTKLAQRLVKQALLKIGAHFKTFATAMPLKDVNTVNPQCTFSLSNQEIYAAVESSALVIAAGYLHKLSLDELIELKGKIKLYPKNDEQLNALIQNIQQRVENHILNNLCYAHELVV</sequence>
<dbReference type="PATRIC" id="fig|45076.6.peg.2254"/>
<organism evidence="1 2">
    <name type="scientific">Legionella worsleiensis</name>
    <dbReference type="NCBI Taxonomy" id="45076"/>
    <lineage>
        <taxon>Bacteria</taxon>
        <taxon>Pseudomonadati</taxon>
        <taxon>Pseudomonadota</taxon>
        <taxon>Gammaproteobacteria</taxon>
        <taxon>Legionellales</taxon>
        <taxon>Legionellaceae</taxon>
        <taxon>Legionella</taxon>
    </lineage>
</organism>
<dbReference type="AlphaFoldDB" id="A0A0W1A693"/>
<comment type="caution">
    <text evidence="1">The sequence shown here is derived from an EMBL/GenBank/DDBJ whole genome shotgun (WGS) entry which is preliminary data.</text>
</comment>
<evidence type="ECO:0000313" key="1">
    <source>
        <dbReference type="EMBL" id="KTD76836.1"/>
    </source>
</evidence>
<reference evidence="1 2" key="1">
    <citation type="submission" date="2015-11" db="EMBL/GenBank/DDBJ databases">
        <title>Genomic analysis of 38 Legionella species identifies large and diverse effector repertoires.</title>
        <authorList>
            <person name="Burstein D."/>
            <person name="Amaro F."/>
            <person name="Zusman T."/>
            <person name="Lifshitz Z."/>
            <person name="Cohen O."/>
            <person name="Gilbert J.A."/>
            <person name="Pupko T."/>
            <person name="Shuman H.A."/>
            <person name="Segal G."/>
        </authorList>
    </citation>
    <scope>NUCLEOTIDE SEQUENCE [LARGE SCALE GENOMIC DNA]</scope>
    <source>
        <strain evidence="1 2">ATCC 49508</strain>
    </source>
</reference>
<proteinExistence type="predicted"/>
<dbReference type="RefSeq" id="WP_058493827.1">
    <property type="nucleotide sequence ID" value="NZ_CBCRUR010000004.1"/>
</dbReference>
<name>A0A0W1A693_9GAMM</name>
<dbReference type="EMBL" id="LNZC01000027">
    <property type="protein sequence ID" value="KTD76836.1"/>
    <property type="molecule type" value="Genomic_DNA"/>
</dbReference>
<gene>
    <name evidence="1" type="ORF">Lwor_2061</name>
</gene>
<accession>A0A0W1A693</accession>
<keyword evidence="2" id="KW-1185">Reference proteome</keyword>
<dbReference type="Proteomes" id="UP000054662">
    <property type="component" value="Unassembled WGS sequence"/>
</dbReference>